<organism evidence="5 6">
    <name type="scientific">Amycolatopsis acidicola</name>
    <dbReference type="NCBI Taxonomy" id="2596893"/>
    <lineage>
        <taxon>Bacteria</taxon>
        <taxon>Bacillati</taxon>
        <taxon>Actinomycetota</taxon>
        <taxon>Actinomycetes</taxon>
        <taxon>Pseudonocardiales</taxon>
        <taxon>Pseudonocardiaceae</taxon>
        <taxon>Amycolatopsis</taxon>
    </lineage>
</organism>
<dbReference type="RefSeq" id="WP_150980220.1">
    <property type="nucleotide sequence ID" value="NZ_VMNW02000007.1"/>
</dbReference>
<comment type="similarity">
    <text evidence="1">Belongs to the ATP-dependent AMP-binding enzyme family.</text>
</comment>
<keyword evidence="2" id="KW-0436">Ligase</keyword>
<dbReference type="PROSITE" id="PS00455">
    <property type="entry name" value="AMP_BINDING"/>
    <property type="match status" value="1"/>
</dbReference>
<dbReference type="InterPro" id="IPR042099">
    <property type="entry name" value="ANL_N_sf"/>
</dbReference>
<dbReference type="InterPro" id="IPR045851">
    <property type="entry name" value="AMP-bd_C_sf"/>
</dbReference>
<feature type="domain" description="AMP-binding enzyme C-terminal" evidence="4">
    <location>
        <begin position="449"/>
        <end position="525"/>
    </location>
</feature>
<reference evidence="5" key="1">
    <citation type="submission" date="2019-09" db="EMBL/GenBank/DDBJ databases">
        <authorList>
            <person name="Teo W.F.A."/>
            <person name="Duangmal K."/>
        </authorList>
    </citation>
    <scope>NUCLEOTIDE SEQUENCE [LARGE SCALE GENOMIC DNA]</scope>
    <source>
        <strain evidence="5">K81G1</strain>
    </source>
</reference>
<dbReference type="InterPro" id="IPR020845">
    <property type="entry name" value="AMP-binding_CS"/>
</dbReference>
<evidence type="ECO:0000256" key="1">
    <source>
        <dbReference type="ARBA" id="ARBA00006432"/>
    </source>
</evidence>
<dbReference type="EMBL" id="VMNW02000007">
    <property type="protein sequence ID" value="KAA9164507.1"/>
    <property type="molecule type" value="Genomic_DNA"/>
</dbReference>
<dbReference type="PANTHER" id="PTHR43201:SF5">
    <property type="entry name" value="MEDIUM-CHAIN ACYL-COA LIGASE ACSF2, MITOCHONDRIAL"/>
    <property type="match status" value="1"/>
</dbReference>
<evidence type="ECO:0000256" key="2">
    <source>
        <dbReference type="ARBA" id="ARBA00022598"/>
    </source>
</evidence>
<dbReference type="InterPro" id="IPR025110">
    <property type="entry name" value="AMP-bd_C"/>
</dbReference>
<dbReference type="SUPFAM" id="SSF56801">
    <property type="entry name" value="Acetyl-CoA synthetase-like"/>
    <property type="match status" value="1"/>
</dbReference>
<dbReference type="PANTHER" id="PTHR43201">
    <property type="entry name" value="ACYL-COA SYNTHETASE"/>
    <property type="match status" value="1"/>
</dbReference>
<name>A0A5N0VDU5_9PSEU</name>
<dbReference type="GO" id="GO:0031956">
    <property type="term" value="F:medium-chain fatty acid-CoA ligase activity"/>
    <property type="evidence" value="ECO:0007669"/>
    <property type="project" value="TreeGrafter"/>
</dbReference>
<dbReference type="Gene3D" id="3.30.300.30">
    <property type="match status" value="1"/>
</dbReference>
<dbReference type="OrthoDB" id="9803968at2"/>
<keyword evidence="6" id="KW-1185">Reference proteome</keyword>
<dbReference type="AlphaFoldDB" id="A0A5N0VDU5"/>
<evidence type="ECO:0000259" key="3">
    <source>
        <dbReference type="Pfam" id="PF00501"/>
    </source>
</evidence>
<proteinExistence type="inferred from homology"/>
<dbReference type="Proteomes" id="UP000319769">
    <property type="component" value="Unassembled WGS sequence"/>
</dbReference>
<protein>
    <submittedName>
        <fullName evidence="5">AMP-binding protein</fullName>
    </submittedName>
</protein>
<feature type="domain" description="AMP-dependent synthetase/ligase" evidence="3">
    <location>
        <begin position="35"/>
        <end position="398"/>
    </location>
</feature>
<comment type="caution">
    <text evidence="5">The sequence shown here is derived from an EMBL/GenBank/DDBJ whole genome shotgun (WGS) entry which is preliminary data.</text>
</comment>
<dbReference type="GO" id="GO:0006631">
    <property type="term" value="P:fatty acid metabolic process"/>
    <property type="evidence" value="ECO:0007669"/>
    <property type="project" value="TreeGrafter"/>
</dbReference>
<sequence>MSMPTVRDRYREDEIRAWYDAGYWHRDGLSELLAQRAITHGDKVFVSDGTTSRTYSAVRAQSLRLAGGLRELGVGRGDRVAVQLPNWTEFAVIAAAVNRLGAVLVPIMPIYRATEVGYVLEHSGARVAITCDEFKGFGHLEMFSALRKENPGLRSLVVARGTHGSATSLDELMAGPEPDLAPPPSADDGFLIVYTSGTTSRPKGCFHTFNTLRASAAAIAKSVRYTEDDVQFGPSPVTHSTGLVTSVVLPLLAGASSHFMEAWEPEEGLQRIAKHGCTAAVTATPFLQMLTAAHDPDRHDASSLRLWVCAGSPIPGAVVRRAAEKFSGCRVLSLYGRSENFLTTMCTVDDPPERSATSDGSAVAGATVKIIDETGAEVPRGSEGDIAYLGPSHMLEYYRDPEQTAALFTPEGFSRSGDLGFMDEDGFVRVTGRLKDIVIRGGLNISARELEDLLIEHPAVSAVAVVGMPDERLGERVCAYVVPAAGAEPTLADLTGYLRERAVATPKLPERLELLTELPLTATGKVRKHVLRDDIKTKLAR</sequence>
<accession>A0A5N0VDU5</accession>
<dbReference type="InterPro" id="IPR000873">
    <property type="entry name" value="AMP-dep_synth/lig_dom"/>
</dbReference>
<evidence type="ECO:0000313" key="5">
    <source>
        <dbReference type="EMBL" id="KAA9164507.1"/>
    </source>
</evidence>
<dbReference type="Gene3D" id="3.40.50.12780">
    <property type="entry name" value="N-terminal domain of ligase-like"/>
    <property type="match status" value="1"/>
</dbReference>
<dbReference type="Pfam" id="PF00501">
    <property type="entry name" value="AMP-binding"/>
    <property type="match status" value="1"/>
</dbReference>
<evidence type="ECO:0000259" key="4">
    <source>
        <dbReference type="Pfam" id="PF13193"/>
    </source>
</evidence>
<evidence type="ECO:0000313" key="6">
    <source>
        <dbReference type="Proteomes" id="UP000319769"/>
    </source>
</evidence>
<gene>
    <name evidence="5" type="ORF">FPZ12_007925</name>
</gene>
<dbReference type="Pfam" id="PF13193">
    <property type="entry name" value="AMP-binding_C"/>
    <property type="match status" value="1"/>
</dbReference>